<dbReference type="PATRIC" id="fig|449.7.peg.3365"/>
<protein>
    <submittedName>
        <fullName evidence="3">Membrane-fusion protein [coiled-coil domain]</fullName>
    </submittedName>
</protein>
<name>A0A0A8UPW1_LEGHA</name>
<dbReference type="STRING" id="449.LHA_1749"/>
<dbReference type="EMBL" id="LN681225">
    <property type="protein sequence ID" value="CEK10788.1"/>
    <property type="molecule type" value="Genomic_DNA"/>
</dbReference>
<dbReference type="KEGG" id="lha:LHA_1749"/>
<feature type="coiled-coil region" evidence="1">
    <location>
        <begin position="208"/>
        <end position="242"/>
    </location>
</feature>
<organism evidence="3 4">
    <name type="scientific">Legionella hackeliae</name>
    <dbReference type="NCBI Taxonomy" id="449"/>
    <lineage>
        <taxon>Bacteria</taxon>
        <taxon>Pseudomonadati</taxon>
        <taxon>Pseudomonadota</taxon>
        <taxon>Gammaproteobacteria</taxon>
        <taxon>Legionellales</taxon>
        <taxon>Legionellaceae</taxon>
        <taxon>Legionella</taxon>
    </lineage>
</organism>
<dbReference type="InterPro" id="IPR050739">
    <property type="entry name" value="MFP"/>
</dbReference>
<feature type="transmembrane region" description="Helical" evidence="2">
    <location>
        <begin position="21"/>
        <end position="50"/>
    </location>
</feature>
<dbReference type="RefSeq" id="WP_045106093.1">
    <property type="nucleotide sequence ID" value="NZ_LN681225.1"/>
</dbReference>
<sequence>MAKLFREKSLLKLNNPEKLDNLFRIVSPLNWLILTGLALLLLMIVFWSIWGRIDTRVTGNGILISGGQKIYDAIAEDSGRLLTVDVKVGDLVKQGQQLATLRLPLLTLELENKEQLLVTLQKQLNDLQQFIQKDFKLEQENNANLQRNWANDLNNANLHLQYLKKALEEREKLVDKVISRQELAQLRSNYYKELQERDAIRKKMAENIIEFKRRAESNQQRLVDLKNRILQAQMELALIRKKLKVHSIIVSPINGEVINIIGKPGEIVQAGSKIMDIEPYAETVDAAVYVPAGMGKIILPGMVAHVVPSTVKKQEYGSIVGIVEDVASFPSTNSSMMAVLSNEKLVEDFTKGGPQLYVRINLIRANTPSQYKWTTSKGPNMIITNGTLCTADIITKTQPPITLVIPALKQFLGLD</sequence>
<proteinExistence type="predicted"/>
<keyword evidence="2" id="KW-0472">Membrane</keyword>
<reference evidence="4" key="1">
    <citation type="submission" date="2014-09" db="EMBL/GenBank/DDBJ databases">
        <authorList>
            <person name="Gomez-Valero L."/>
        </authorList>
    </citation>
    <scope>NUCLEOTIDE SEQUENCE [LARGE SCALE GENOMIC DNA]</scope>
    <source>
        <strain evidence="4">ATCC35250</strain>
    </source>
</reference>
<evidence type="ECO:0000313" key="3">
    <source>
        <dbReference type="EMBL" id="CEK10788.1"/>
    </source>
</evidence>
<dbReference type="AlphaFoldDB" id="A0A0A8UPW1"/>
<dbReference type="PANTHER" id="PTHR30386:SF28">
    <property type="entry name" value="EXPORTED PROTEIN"/>
    <property type="match status" value="1"/>
</dbReference>
<accession>A0A0A8UPW1</accession>
<gene>
    <name evidence="3" type="ORF">LHA_1749</name>
</gene>
<keyword evidence="2" id="KW-0812">Transmembrane</keyword>
<evidence type="ECO:0000256" key="2">
    <source>
        <dbReference type="SAM" id="Phobius"/>
    </source>
</evidence>
<dbReference type="PANTHER" id="PTHR30386">
    <property type="entry name" value="MEMBRANE FUSION SUBUNIT OF EMRAB-TOLC MULTIDRUG EFFLUX PUMP"/>
    <property type="match status" value="1"/>
</dbReference>
<dbReference type="Gene3D" id="2.40.50.100">
    <property type="match status" value="1"/>
</dbReference>
<dbReference type="InterPro" id="IPR022275">
    <property type="entry name" value="NHPM_bacteriocin_SS_HylD"/>
</dbReference>
<keyword evidence="1" id="KW-0175">Coiled coil</keyword>
<dbReference type="NCBIfam" id="TIGR03794">
    <property type="entry name" value="NHLM_micro_HlyD"/>
    <property type="match status" value="1"/>
</dbReference>
<dbReference type="OrthoDB" id="8439633at2"/>
<evidence type="ECO:0000313" key="4">
    <source>
        <dbReference type="Proteomes" id="UP000032803"/>
    </source>
</evidence>
<evidence type="ECO:0000256" key="1">
    <source>
        <dbReference type="SAM" id="Coils"/>
    </source>
</evidence>
<keyword evidence="2" id="KW-1133">Transmembrane helix</keyword>
<keyword evidence="4" id="KW-1185">Reference proteome</keyword>
<dbReference type="HOGENOM" id="CLU_028453_1_0_6"/>
<dbReference type="Proteomes" id="UP000032803">
    <property type="component" value="Chromosome I"/>
</dbReference>